<evidence type="ECO:0000259" key="1">
    <source>
        <dbReference type="PROSITE" id="PS51750"/>
    </source>
</evidence>
<evidence type="ECO:0000313" key="2">
    <source>
        <dbReference type="EMBL" id="QMS91356.1"/>
    </source>
</evidence>
<sequence>MSNLTIFSFEDQEVRFVGTPENPWWVAQDVCKILGIQNVTQAISKLDDDERSMFNIGRQGDAWSINEPGLYSLVVTSRKESAKRFKKWLTSEVLPSIRKTGKYEVTTPQSDPIPQLGEREVFLLEVLKLGVDTAKYVKDDRAVLVYNTQLQNLSQRTAASLTSVTGVTTLPTLPEPKWLTLSEVLERYGFPLSQKAYQNSLGQIGKLVKSYFIAETGEAVKSVQKLVGSNHNAANIKVYPEHYHERIVDIALEYWDEKGIGIN</sequence>
<accession>A0A7D7LE74</accession>
<dbReference type="InterPro" id="IPR003497">
    <property type="entry name" value="BRO_N_domain"/>
</dbReference>
<dbReference type="PANTHER" id="PTHR36180">
    <property type="entry name" value="DNA-BINDING PROTEIN-RELATED-RELATED"/>
    <property type="match status" value="1"/>
</dbReference>
<gene>
    <name evidence="2" type="ORF">HUN01_28555</name>
</gene>
<dbReference type="RefSeq" id="WP_181928991.1">
    <property type="nucleotide sequence ID" value="NZ_CP054698.1"/>
</dbReference>
<protein>
    <recommendedName>
        <fullName evidence="1">Bro-N domain-containing protein</fullName>
    </recommendedName>
</protein>
<name>A0A7D7LE74_9NOSO</name>
<keyword evidence="3" id="KW-1185">Reference proteome</keyword>
<dbReference type="AlphaFoldDB" id="A0A7D7LE74"/>
<dbReference type="KEGG" id="ned:HUN01_28555"/>
<dbReference type="Pfam" id="PF02498">
    <property type="entry name" value="Bro-N"/>
    <property type="match status" value="1"/>
</dbReference>
<reference evidence="3" key="1">
    <citation type="submission" date="2020-06" db="EMBL/GenBank/DDBJ databases">
        <title>Nostoc edaphicum CCNP1411 genome.</title>
        <authorList>
            <person name="Fidor A."/>
            <person name="Grabski M."/>
            <person name="Gawor J."/>
            <person name="Gromadka R."/>
            <person name="Wegrzyn G."/>
            <person name="Mazur-Marzec H."/>
        </authorList>
    </citation>
    <scope>NUCLEOTIDE SEQUENCE [LARGE SCALE GENOMIC DNA]</scope>
    <source>
        <strain evidence="3">CCNP1411</strain>
    </source>
</reference>
<feature type="domain" description="Bro-N" evidence="1">
    <location>
        <begin position="1"/>
        <end position="101"/>
    </location>
</feature>
<evidence type="ECO:0000313" key="3">
    <source>
        <dbReference type="Proteomes" id="UP000514713"/>
    </source>
</evidence>
<organism evidence="2 3">
    <name type="scientific">Nostoc edaphicum CCNP1411</name>
    <dbReference type="NCBI Taxonomy" id="1472755"/>
    <lineage>
        <taxon>Bacteria</taxon>
        <taxon>Bacillati</taxon>
        <taxon>Cyanobacteriota</taxon>
        <taxon>Cyanophyceae</taxon>
        <taxon>Nostocales</taxon>
        <taxon>Nostocaceae</taxon>
        <taxon>Nostoc</taxon>
    </lineage>
</organism>
<dbReference type="Proteomes" id="UP000514713">
    <property type="component" value="Chromosome"/>
</dbReference>
<dbReference type="PROSITE" id="PS51750">
    <property type="entry name" value="BRO_N"/>
    <property type="match status" value="1"/>
</dbReference>
<dbReference type="PANTHER" id="PTHR36180:SF2">
    <property type="entry name" value="BRO FAMILY PROTEIN"/>
    <property type="match status" value="1"/>
</dbReference>
<dbReference type="SMART" id="SM01040">
    <property type="entry name" value="Bro-N"/>
    <property type="match status" value="1"/>
</dbReference>
<dbReference type="EMBL" id="CP054698">
    <property type="protein sequence ID" value="QMS91356.1"/>
    <property type="molecule type" value="Genomic_DNA"/>
</dbReference>
<proteinExistence type="predicted"/>